<evidence type="ECO:0000256" key="3">
    <source>
        <dbReference type="ARBA" id="ARBA00022525"/>
    </source>
</evidence>
<feature type="domain" description="NEAT" evidence="6">
    <location>
        <begin position="1142"/>
        <end position="1271"/>
    </location>
</feature>
<comment type="caution">
    <text evidence="8">The sequence shown here is derived from an EMBL/GenBank/DDBJ whole genome shotgun (WGS) entry which is preliminary data.</text>
</comment>
<reference evidence="8 9" key="1">
    <citation type="submission" date="2019-02" db="EMBL/GenBank/DDBJ databases">
        <title>Paenibacillus sp. nov., isolated from surface-sterilized tissue of Thalictrum simplex L.</title>
        <authorList>
            <person name="Tuo L."/>
        </authorList>
    </citation>
    <scope>NUCLEOTIDE SEQUENCE [LARGE SCALE GENOMIC DNA]</scope>
    <source>
        <strain evidence="8 9">N2SHLJ1</strain>
    </source>
</reference>
<dbReference type="PROSITE" id="PS50978">
    <property type="entry name" value="NEAT"/>
    <property type="match status" value="4"/>
</dbReference>
<dbReference type="Pfam" id="PF00395">
    <property type="entry name" value="SLH"/>
    <property type="match status" value="3"/>
</dbReference>
<dbReference type="OrthoDB" id="504962at2"/>
<dbReference type="PANTHER" id="PTHR37824">
    <property type="entry name" value="IRON-REGULATED SURFACE DETERMINANT PROTEIN C"/>
    <property type="match status" value="1"/>
</dbReference>
<evidence type="ECO:0000313" key="8">
    <source>
        <dbReference type="EMBL" id="TBL80620.1"/>
    </source>
</evidence>
<name>A0A4Q9DX58_9BACL</name>
<keyword evidence="2" id="KW-0134">Cell wall</keyword>
<dbReference type="CDD" id="cd06920">
    <property type="entry name" value="NEAT"/>
    <property type="match status" value="4"/>
</dbReference>
<dbReference type="SMART" id="SM00725">
    <property type="entry name" value="NEAT"/>
    <property type="match status" value="4"/>
</dbReference>
<protein>
    <recommendedName>
        <fullName evidence="10">S-layer homology domain-containing protein</fullName>
    </recommendedName>
</protein>
<feature type="domain" description="NEAT" evidence="6">
    <location>
        <begin position="43"/>
        <end position="192"/>
    </location>
</feature>
<evidence type="ECO:0000256" key="2">
    <source>
        <dbReference type="ARBA" id="ARBA00022512"/>
    </source>
</evidence>
<dbReference type="PANTHER" id="PTHR37824:SF1">
    <property type="entry name" value="IRON-REGULATED SURFACE DETERMINANT PROTEIN C"/>
    <property type="match status" value="1"/>
</dbReference>
<dbReference type="Pfam" id="PF05031">
    <property type="entry name" value="NEAT"/>
    <property type="match status" value="4"/>
</dbReference>
<proteinExistence type="predicted"/>
<evidence type="ECO:0000259" key="7">
    <source>
        <dbReference type="PROSITE" id="PS51272"/>
    </source>
</evidence>
<dbReference type="Pfam" id="PF07554">
    <property type="entry name" value="FIVAR"/>
    <property type="match status" value="1"/>
</dbReference>
<accession>A0A4Q9DX58</accession>
<evidence type="ECO:0000313" key="9">
    <source>
        <dbReference type="Proteomes" id="UP000293142"/>
    </source>
</evidence>
<dbReference type="Gene3D" id="2.60.40.1850">
    <property type="match status" value="5"/>
</dbReference>
<keyword evidence="9" id="KW-1185">Reference proteome</keyword>
<organism evidence="8 9">
    <name type="scientific">Paenibacillus thalictri</name>
    <dbReference type="NCBI Taxonomy" id="2527873"/>
    <lineage>
        <taxon>Bacteria</taxon>
        <taxon>Bacillati</taxon>
        <taxon>Bacillota</taxon>
        <taxon>Bacilli</taxon>
        <taxon>Bacillales</taxon>
        <taxon>Paenibacillaceae</taxon>
        <taxon>Paenibacillus</taxon>
    </lineage>
</organism>
<feature type="domain" description="SLH" evidence="7">
    <location>
        <begin position="1275"/>
        <end position="1338"/>
    </location>
</feature>
<feature type="domain" description="NEAT" evidence="6">
    <location>
        <begin position="786"/>
        <end position="912"/>
    </location>
</feature>
<dbReference type="SUPFAM" id="SSF158911">
    <property type="entry name" value="NEAT domain-like"/>
    <property type="match status" value="4"/>
</dbReference>
<comment type="subcellular location">
    <subcellularLocation>
        <location evidence="1">Secreted</location>
        <location evidence="1">Cell wall</location>
        <topology evidence="1">Peptidoglycan-anchor</topology>
    </subcellularLocation>
</comment>
<gene>
    <name evidence="8" type="ORF">EYB31_05165</name>
</gene>
<keyword evidence="3" id="KW-0964">Secreted</keyword>
<evidence type="ECO:0000256" key="5">
    <source>
        <dbReference type="ARBA" id="ARBA00023088"/>
    </source>
</evidence>
<dbReference type="PROSITE" id="PS51272">
    <property type="entry name" value="SLH"/>
    <property type="match status" value="3"/>
</dbReference>
<evidence type="ECO:0000259" key="6">
    <source>
        <dbReference type="PROSITE" id="PS50978"/>
    </source>
</evidence>
<dbReference type="Proteomes" id="UP000293142">
    <property type="component" value="Unassembled WGS sequence"/>
</dbReference>
<feature type="domain" description="SLH" evidence="7">
    <location>
        <begin position="1398"/>
        <end position="1457"/>
    </location>
</feature>
<sequence>MYLKLKSNVKQSIAVWLALALFVSSFLSSFQIGIGTAEAADGLNNGEYPVGYRYLKDGTNDSSAAYSYLYVENSGKLIVQDGSFKLQHQIQPKYYKYFQYFGFRKAGASKAVINSATQQIQGMDGYQQVPVQDATDGSGNKVATIDVEALTQNPDLLMHIVIKDDPDYSPGFVYDYWYNVQLSIDLSTLPGFEGNNCNPGADTPMAITLPQLQTLVADAKSVTASTYEGTQLGAYPIGSRQPLLDKITMADNLIASSNVNSELIKEVYNALNSALNKYKYSINSVVDKQALREFLPIAMEDFANMHGAGYAECKEGFSYPPVTPGEYASFSTLKDSWQKNIINAQDVLTTVQASESDVTKAFNRLKDYQASKYIFTENPVKIIPLDSLNPTTVPSQNAPELSRTSVFINKVDGLDPLRANLTFIGVTPEELVKSEPDKLSKNNGASFSITGLDYNNEYYRAIPVLKSSDTQKKTYQVNIRRAGIQDQYWNGQSYISYKLNGVTKEIYISYNGNQLDALTRAADNAQTILQQATAQPGFEAAYQTAKTSLQAKIDAARSTAANLAATRPQITTASTALSDALTAFKVTVTYPLYFSAVDATKDTFSSMESYFLKPAVISTVGSVTYSTYASFTVKSSSIVKEFKVKTGGQLTDTQVVSQDTAADTRVVKFKVDDPAALVDASVHISIPAQNYDMTHSIRLNFNGVDNSALSQAISSANTLYRAAVVGTQPGQYPQAAKDALQAAINAAGLEATRLNGTSALSATALQTLQQAVNTFKASVLTQSDELTDGNYTIPFTIYKKGTDETSVMFDYVDKNSGKLTVAGGKKYVSFTLKQSEETKSFKTEVNGVLTETEIVSSDTAANTRIVRFEVPDLKSRLNGWVKIYWLLPPPIGLYDHEYDVELGFGTPVPAGVDKSELSGQIQTAEAKLAAAVEGSAVGQYATGSKAVLQTAIDQAKTVANNTAATQLIVNDAVVVLKKAIAIFLATVILENNNYTLSLPSTITDATGTPLTNFVSSNAGLKVSNGKQVASFTLVNGTTLKKVQVKKADGSREDVQLTAAAKQSGLVRVLSTDSTISFEVADRTAVYVLTLLDAQQTERAFEIGFSELTPVPVTNPGTGTYTGSSSSSGGGGGVIIKTLAETLKEGIYSIEYALYAKDTMQTSPANEYVKHPAKLEVKNGRSYAVVTLSSSAVSSVKLVGSDGSLNDPEVVSSNPGNNEKTIRFEVKYAANRVTAQFALIVAGKYDGKTFDADFAFDASSAQLVEAPATQTPNGQPASSSFADTQNHWAKTGIERAVALGLVNGYEDGRFRPDAAINRAEFTALLNRVLKLEQSSAPLSFSDADRIPDWVKPLLAPVVQAGIINGYEDGTFRADYKITRAELAVTIVRALKLDVSADAQVSFSDADSIPQWAKAEIAAAHKQGLISGRDNNLFAPNDSATRAEAITLILALQSKLEQK</sequence>
<keyword evidence="4" id="KW-0732">Signal</keyword>
<dbReference type="EMBL" id="SIRE01000004">
    <property type="protein sequence ID" value="TBL80620.1"/>
    <property type="molecule type" value="Genomic_DNA"/>
</dbReference>
<keyword evidence="5" id="KW-0572">Peptidoglycan-anchor</keyword>
<dbReference type="Gene3D" id="1.20.1270.90">
    <property type="entry name" value="AF1782-like"/>
    <property type="match status" value="4"/>
</dbReference>
<evidence type="ECO:0008006" key="10">
    <source>
        <dbReference type="Google" id="ProtNLM"/>
    </source>
</evidence>
<feature type="domain" description="SLH" evidence="7">
    <location>
        <begin position="1339"/>
        <end position="1397"/>
    </location>
</feature>
<dbReference type="InterPro" id="IPR050436">
    <property type="entry name" value="IsdA"/>
</dbReference>
<evidence type="ECO:0000256" key="4">
    <source>
        <dbReference type="ARBA" id="ARBA00022729"/>
    </source>
</evidence>
<dbReference type="InterPro" id="IPR037250">
    <property type="entry name" value="NEAT_dom_sf"/>
</dbReference>
<dbReference type="InterPro" id="IPR001119">
    <property type="entry name" value="SLH_dom"/>
</dbReference>
<feature type="domain" description="NEAT" evidence="6">
    <location>
        <begin position="585"/>
        <end position="709"/>
    </location>
</feature>
<evidence type="ECO:0000256" key="1">
    <source>
        <dbReference type="ARBA" id="ARBA00004168"/>
    </source>
</evidence>
<dbReference type="InterPro" id="IPR006635">
    <property type="entry name" value="NEAT_dom"/>
</dbReference>